<gene>
    <name evidence="2" type="ORF">GCM10008986_12080</name>
</gene>
<evidence type="ECO:0000313" key="3">
    <source>
        <dbReference type="Proteomes" id="UP001500880"/>
    </source>
</evidence>
<dbReference type="Pfam" id="PF14276">
    <property type="entry name" value="DUF4363"/>
    <property type="match status" value="1"/>
</dbReference>
<dbReference type="EMBL" id="BAAADO010000002">
    <property type="protein sequence ID" value="GAA0488084.1"/>
    <property type="molecule type" value="Genomic_DNA"/>
</dbReference>
<name>A0ABP3KY50_9BACI</name>
<keyword evidence="1" id="KW-0732">Signal</keyword>
<dbReference type="Proteomes" id="UP001500880">
    <property type="component" value="Unassembled WGS sequence"/>
</dbReference>
<reference evidence="3" key="1">
    <citation type="journal article" date="2019" name="Int. J. Syst. Evol. Microbiol.">
        <title>The Global Catalogue of Microorganisms (GCM) 10K type strain sequencing project: providing services to taxonomists for standard genome sequencing and annotation.</title>
        <authorList>
            <consortium name="The Broad Institute Genomics Platform"/>
            <consortium name="The Broad Institute Genome Sequencing Center for Infectious Disease"/>
            <person name="Wu L."/>
            <person name="Ma J."/>
        </authorList>
    </citation>
    <scope>NUCLEOTIDE SEQUENCE [LARGE SCALE GENOMIC DNA]</scope>
    <source>
        <strain evidence="3">JCM 12389</strain>
    </source>
</reference>
<proteinExistence type="predicted"/>
<protein>
    <recommendedName>
        <fullName evidence="4">DUF4363 family protein</fullName>
    </recommendedName>
</protein>
<evidence type="ECO:0000256" key="1">
    <source>
        <dbReference type="SAM" id="SignalP"/>
    </source>
</evidence>
<comment type="caution">
    <text evidence="2">The sequence shown here is derived from an EMBL/GenBank/DDBJ whole genome shotgun (WGS) entry which is preliminary data.</text>
</comment>
<feature type="signal peptide" evidence="1">
    <location>
        <begin position="1"/>
        <end position="20"/>
    </location>
</feature>
<accession>A0ABP3KY50</accession>
<evidence type="ECO:0000313" key="2">
    <source>
        <dbReference type="EMBL" id="GAA0488084.1"/>
    </source>
</evidence>
<organism evidence="2 3">
    <name type="scientific">Salinibacillus aidingensis</name>
    <dbReference type="NCBI Taxonomy" id="237684"/>
    <lineage>
        <taxon>Bacteria</taxon>
        <taxon>Bacillati</taxon>
        <taxon>Bacillota</taxon>
        <taxon>Bacilli</taxon>
        <taxon>Bacillales</taxon>
        <taxon>Bacillaceae</taxon>
        <taxon>Salinibacillus</taxon>
    </lineage>
</organism>
<dbReference type="InterPro" id="IPR025373">
    <property type="entry name" value="DUF4363"/>
</dbReference>
<evidence type="ECO:0008006" key="4">
    <source>
        <dbReference type="Google" id="ProtNLM"/>
    </source>
</evidence>
<sequence>MVKKLIYMTLILCIITGCSATQETTKKFNEYLNQLEMSIQTNDWKQANKQVKKVKKQHDKELWKMQLLGEDRIYDNIQLSISHLKAAVKAENKKEIIKQTETIRFYVTEIFGKQKD</sequence>
<keyword evidence="3" id="KW-1185">Reference proteome</keyword>
<dbReference type="PROSITE" id="PS51257">
    <property type="entry name" value="PROKAR_LIPOPROTEIN"/>
    <property type="match status" value="1"/>
</dbReference>
<feature type="chain" id="PRO_5047480876" description="DUF4363 family protein" evidence="1">
    <location>
        <begin position="21"/>
        <end position="116"/>
    </location>
</feature>